<evidence type="ECO:0000313" key="2">
    <source>
        <dbReference type="Proteomes" id="UP000271624"/>
    </source>
</evidence>
<accession>A0A433UJD3</accession>
<evidence type="ECO:0000313" key="1">
    <source>
        <dbReference type="EMBL" id="RUS93947.1"/>
    </source>
</evidence>
<sequence length="101" mass="10956">MIKSFRNLALAIALILVGTLIFPDLAQAGELGGVDMGGYCTPMFGEAVLVEHTAWGWACHTRSGYEDIDVGAACRQQYSNPNAYARAKNPNDPYSWVCISD</sequence>
<organism evidence="1 2">
    <name type="scientific">Dulcicalothrix desertica PCC 7102</name>
    <dbReference type="NCBI Taxonomy" id="232991"/>
    <lineage>
        <taxon>Bacteria</taxon>
        <taxon>Bacillati</taxon>
        <taxon>Cyanobacteriota</taxon>
        <taxon>Cyanophyceae</taxon>
        <taxon>Nostocales</taxon>
        <taxon>Calotrichaceae</taxon>
        <taxon>Dulcicalothrix</taxon>
    </lineage>
</organism>
<protein>
    <submittedName>
        <fullName evidence="1">Uncharacterized protein</fullName>
    </submittedName>
</protein>
<dbReference type="OrthoDB" id="517672at2"/>
<dbReference type="Proteomes" id="UP000271624">
    <property type="component" value="Unassembled WGS sequence"/>
</dbReference>
<name>A0A433UJD3_9CYAN</name>
<gene>
    <name evidence="1" type="ORF">DSM106972_094840</name>
</gene>
<dbReference type="RefSeq" id="WP_127087402.1">
    <property type="nucleotide sequence ID" value="NZ_RSCL01000053.1"/>
</dbReference>
<reference evidence="1" key="1">
    <citation type="submission" date="2018-12" db="EMBL/GenBank/DDBJ databases">
        <authorList>
            <person name="Will S."/>
            <person name="Neumann-Schaal M."/>
            <person name="Henke P."/>
        </authorList>
    </citation>
    <scope>NUCLEOTIDE SEQUENCE</scope>
    <source>
        <strain evidence="1">PCC 7102</strain>
    </source>
</reference>
<keyword evidence="2" id="KW-1185">Reference proteome</keyword>
<dbReference type="EMBL" id="RSCL01000053">
    <property type="protein sequence ID" value="RUS93947.1"/>
    <property type="molecule type" value="Genomic_DNA"/>
</dbReference>
<comment type="caution">
    <text evidence="1">The sequence shown here is derived from an EMBL/GenBank/DDBJ whole genome shotgun (WGS) entry which is preliminary data.</text>
</comment>
<reference evidence="1" key="2">
    <citation type="journal article" date="2019" name="Genome Biol. Evol.">
        <title>Day and night: Metabolic profiles and evolutionary relationships of six axenic non-marine cyanobacteria.</title>
        <authorList>
            <person name="Will S.E."/>
            <person name="Henke P."/>
            <person name="Boedeker C."/>
            <person name="Huang S."/>
            <person name="Brinkmann H."/>
            <person name="Rohde M."/>
            <person name="Jarek M."/>
            <person name="Friedl T."/>
            <person name="Seufert S."/>
            <person name="Schumacher M."/>
            <person name="Overmann J."/>
            <person name="Neumann-Schaal M."/>
            <person name="Petersen J."/>
        </authorList>
    </citation>
    <scope>NUCLEOTIDE SEQUENCE [LARGE SCALE GENOMIC DNA]</scope>
    <source>
        <strain evidence="1">PCC 7102</strain>
    </source>
</reference>
<proteinExistence type="predicted"/>
<dbReference type="AlphaFoldDB" id="A0A433UJD3"/>